<dbReference type="OrthoDB" id="9810303at2"/>
<keyword evidence="4" id="KW-0812">Transmembrane</keyword>
<gene>
    <name evidence="9" type="ordered locus">Rcas_0202</name>
</gene>
<dbReference type="STRING" id="383372.Rcas_0202"/>
<dbReference type="GO" id="GO:0009103">
    <property type="term" value="P:lipopolysaccharide biosynthetic process"/>
    <property type="evidence" value="ECO:0007669"/>
    <property type="project" value="UniProtKB-KW"/>
</dbReference>
<evidence type="ECO:0000256" key="7">
    <source>
        <dbReference type="ARBA" id="ARBA00023136"/>
    </source>
</evidence>
<reference evidence="9 10" key="1">
    <citation type="submission" date="2007-08" db="EMBL/GenBank/DDBJ databases">
        <title>Complete sequence of Roseiflexus castenholzii DSM 13941.</title>
        <authorList>
            <consortium name="US DOE Joint Genome Institute"/>
            <person name="Copeland A."/>
            <person name="Lucas S."/>
            <person name="Lapidus A."/>
            <person name="Barry K."/>
            <person name="Glavina del Rio T."/>
            <person name="Dalin E."/>
            <person name="Tice H."/>
            <person name="Pitluck S."/>
            <person name="Thompson L.S."/>
            <person name="Brettin T."/>
            <person name="Bruce D."/>
            <person name="Detter J.C."/>
            <person name="Han C."/>
            <person name="Tapia R."/>
            <person name="Schmutz J."/>
            <person name="Larimer F."/>
            <person name="Land M."/>
            <person name="Hauser L."/>
            <person name="Kyrpides N."/>
            <person name="Mikhailova N."/>
            <person name="Bryant D.A."/>
            <person name="Hanada S."/>
            <person name="Tsukatani Y."/>
            <person name="Richardson P."/>
        </authorList>
    </citation>
    <scope>NUCLEOTIDE SEQUENCE [LARGE SCALE GENOMIC DNA]</scope>
    <source>
        <strain evidence="10">DSM 13941 / HLO8</strain>
    </source>
</reference>
<dbReference type="eggNOG" id="COG1216">
    <property type="taxonomic scope" value="Bacteria"/>
</dbReference>
<dbReference type="InterPro" id="IPR029044">
    <property type="entry name" value="Nucleotide-diphossugar_trans"/>
</dbReference>
<evidence type="ECO:0000256" key="6">
    <source>
        <dbReference type="ARBA" id="ARBA00022989"/>
    </source>
</evidence>
<evidence type="ECO:0000313" key="10">
    <source>
        <dbReference type="Proteomes" id="UP000000263"/>
    </source>
</evidence>
<dbReference type="Gene3D" id="3.90.550.10">
    <property type="entry name" value="Spore Coat Polysaccharide Biosynthesis Protein SpsA, Chain A"/>
    <property type="match status" value="1"/>
</dbReference>
<evidence type="ECO:0000256" key="1">
    <source>
        <dbReference type="ARBA" id="ARBA00022475"/>
    </source>
</evidence>
<keyword evidence="1" id="KW-1003">Cell membrane</keyword>
<dbReference type="InterPro" id="IPR050256">
    <property type="entry name" value="Glycosyltransferase_2"/>
</dbReference>
<evidence type="ECO:0000256" key="3">
    <source>
        <dbReference type="ARBA" id="ARBA00022679"/>
    </source>
</evidence>
<dbReference type="RefSeq" id="WP_011997740.1">
    <property type="nucleotide sequence ID" value="NC_009767.1"/>
</dbReference>
<dbReference type="SUPFAM" id="SSF53448">
    <property type="entry name" value="Nucleotide-diphospho-sugar transferases"/>
    <property type="match status" value="1"/>
</dbReference>
<dbReference type="KEGG" id="rca:Rcas_0202"/>
<keyword evidence="7" id="KW-0472">Membrane</keyword>
<dbReference type="HOGENOM" id="CLU_033536_9_0_0"/>
<dbReference type="EMBL" id="CP000804">
    <property type="protein sequence ID" value="ABU56335.1"/>
    <property type="molecule type" value="Genomic_DNA"/>
</dbReference>
<dbReference type="Proteomes" id="UP000000263">
    <property type="component" value="Chromosome"/>
</dbReference>
<dbReference type="InterPro" id="IPR001173">
    <property type="entry name" value="Glyco_trans_2-like"/>
</dbReference>
<dbReference type="GO" id="GO:0005886">
    <property type="term" value="C:plasma membrane"/>
    <property type="evidence" value="ECO:0007669"/>
    <property type="project" value="TreeGrafter"/>
</dbReference>
<dbReference type="PANTHER" id="PTHR48090">
    <property type="entry name" value="UNDECAPRENYL-PHOSPHATE 4-DEOXY-4-FORMAMIDO-L-ARABINOSE TRANSFERASE-RELATED"/>
    <property type="match status" value="1"/>
</dbReference>
<proteinExistence type="predicted"/>
<keyword evidence="6" id="KW-1133">Transmembrane helix</keyword>
<keyword evidence="10" id="KW-1185">Reference proteome</keyword>
<keyword evidence="5" id="KW-0448">Lipopolysaccharide biosynthesis</keyword>
<feature type="domain" description="Glycosyltransferase 2-like" evidence="8">
    <location>
        <begin position="11"/>
        <end position="172"/>
    </location>
</feature>
<name>A7NFV4_ROSCS</name>
<evidence type="ECO:0000256" key="5">
    <source>
        <dbReference type="ARBA" id="ARBA00022985"/>
    </source>
</evidence>
<dbReference type="Pfam" id="PF00535">
    <property type="entry name" value="Glycos_transf_2"/>
    <property type="match status" value="1"/>
</dbReference>
<organism evidence="9 10">
    <name type="scientific">Roseiflexus castenholzii (strain DSM 13941 / HLO8)</name>
    <dbReference type="NCBI Taxonomy" id="383372"/>
    <lineage>
        <taxon>Bacteria</taxon>
        <taxon>Bacillati</taxon>
        <taxon>Chloroflexota</taxon>
        <taxon>Chloroflexia</taxon>
        <taxon>Chloroflexales</taxon>
        <taxon>Roseiflexineae</taxon>
        <taxon>Roseiflexaceae</taxon>
        <taxon>Roseiflexus</taxon>
    </lineage>
</organism>
<protein>
    <submittedName>
        <fullName evidence="9">Glycosyl transferase family 2</fullName>
    </submittedName>
</protein>
<dbReference type="PANTHER" id="PTHR48090:SF3">
    <property type="entry name" value="UNDECAPRENYL-PHOSPHATE 4-DEOXY-4-FORMAMIDO-L-ARABINOSE TRANSFERASE"/>
    <property type="match status" value="1"/>
</dbReference>
<keyword evidence="2" id="KW-0328">Glycosyltransferase</keyword>
<sequence length="257" mass="30246">MEQEQRRPGISVFFPAYNDGGTIGSMVVAVIKTLEELTDDYEVIVVENGSTDYTVTVLEELAQRFERFRYYSYREPLGYGGALRAGFAACTKDLIFYTDGDAQYDPRELKLLLPALNDDVDIVNGWKIDRSDPLHRKIIGRVYHHTVKFLFGFKLRDVDCDFRLIRRRVFDTIDLESDSGTICLELVKKLQDAGYRFAEVPVHHYHRTYGKSQFFNFPRLWRTGVQLIGLWWKLVIRRDHMRRIKVRRKQQELPVER</sequence>
<evidence type="ECO:0000256" key="4">
    <source>
        <dbReference type="ARBA" id="ARBA00022692"/>
    </source>
</evidence>
<dbReference type="CAZy" id="GT2">
    <property type="family name" value="Glycosyltransferase Family 2"/>
</dbReference>
<evidence type="ECO:0000259" key="8">
    <source>
        <dbReference type="Pfam" id="PF00535"/>
    </source>
</evidence>
<evidence type="ECO:0000256" key="2">
    <source>
        <dbReference type="ARBA" id="ARBA00022676"/>
    </source>
</evidence>
<dbReference type="GO" id="GO:0099621">
    <property type="term" value="F:undecaprenyl-phosphate 4-deoxy-4-formamido-L-arabinose transferase activity"/>
    <property type="evidence" value="ECO:0007669"/>
    <property type="project" value="TreeGrafter"/>
</dbReference>
<keyword evidence="3 9" id="KW-0808">Transferase</keyword>
<dbReference type="AlphaFoldDB" id="A7NFV4"/>
<accession>A7NFV4</accession>
<dbReference type="CDD" id="cd04179">
    <property type="entry name" value="DPM_DPG-synthase_like"/>
    <property type="match status" value="1"/>
</dbReference>
<evidence type="ECO:0000313" key="9">
    <source>
        <dbReference type="EMBL" id="ABU56335.1"/>
    </source>
</evidence>